<sequence>MAFHWYLESRIGADQGFELLRQAYTLSNRKISCAVKMDHHPFRRIECERADEFNPSQPVSVFRTDESRSSVCCVYVQPHALRLALHYHLQEEL</sequence>
<dbReference type="AlphaFoldDB" id="A0A6H5HMG5"/>
<protein>
    <submittedName>
        <fullName evidence="1">Uncharacterized protein</fullName>
    </submittedName>
</protein>
<evidence type="ECO:0000313" key="1">
    <source>
        <dbReference type="EMBL" id="CAB0019027.1"/>
    </source>
</evidence>
<name>A0A6H5HMG5_9HEMI</name>
<keyword evidence="2" id="KW-1185">Reference proteome</keyword>
<evidence type="ECO:0000313" key="2">
    <source>
        <dbReference type="Proteomes" id="UP000479000"/>
    </source>
</evidence>
<proteinExistence type="predicted"/>
<organism evidence="1 2">
    <name type="scientific">Nesidiocoris tenuis</name>
    <dbReference type="NCBI Taxonomy" id="355587"/>
    <lineage>
        <taxon>Eukaryota</taxon>
        <taxon>Metazoa</taxon>
        <taxon>Ecdysozoa</taxon>
        <taxon>Arthropoda</taxon>
        <taxon>Hexapoda</taxon>
        <taxon>Insecta</taxon>
        <taxon>Pterygota</taxon>
        <taxon>Neoptera</taxon>
        <taxon>Paraneoptera</taxon>
        <taxon>Hemiptera</taxon>
        <taxon>Heteroptera</taxon>
        <taxon>Panheteroptera</taxon>
        <taxon>Cimicomorpha</taxon>
        <taxon>Miridae</taxon>
        <taxon>Dicyphina</taxon>
        <taxon>Nesidiocoris</taxon>
    </lineage>
</organism>
<gene>
    <name evidence="1" type="ORF">NTEN_LOCUS22739</name>
</gene>
<dbReference type="EMBL" id="CADCXU010033669">
    <property type="protein sequence ID" value="CAB0019027.1"/>
    <property type="molecule type" value="Genomic_DNA"/>
</dbReference>
<accession>A0A6H5HMG5</accession>
<reference evidence="1 2" key="1">
    <citation type="submission" date="2020-02" db="EMBL/GenBank/DDBJ databases">
        <authorList>
            <person name="Ferguson B K."/>
        </authorList>
    </citation>
    <scope>NUCLEOTIDE SEQUENCE [LARGE SCALE GENOMIC DNA]</scope>
</reference>
<dbReference type="Proteomes" id="UP000479000">
    <property type="component" value="Unassembled WGS sequence"/>
</dbReference>